<organism evidence="1 2">
    <name type="scientific">Hominilimicola fabiformis</name>
    <dbReference type="NCBI Taxonomy" id="2885356"/>
    <lineage>
        <taxon>Bacteria</taxon>
        <taxon>Bacillati</taxon>
        <taxon>Bacillota</taxon>
        <taxon>Clostridia</taxon>
        <taxon>Eubacteriales</taxon>
        <taxon>Oscillospiraceae</taxon>
        <taxon>Hominilimicola</taxon>
    </lineage>
</organism>
<evidence type="ECO:0000313" key="1">
    <source>
        <dbReference type="EMBL" id="MCC2210059.1"/>
    </source>
</evidence>
<evidence type="ECO:0000313" key="2">
    <source>
        <dbReference type="Proteomes" id="UP001198242"/>
    </source>
</evidence>
<protein>
    <submittedName>
        <fullName evidence="1">DUF3848 domain-containing protein</fullName>
    </submittedName>
</protein>
<proteinExistence type="predicted"/>
<dbReference type="RefSeq" id="WP_308456085.1">
    <property type="nucleotide sequence ID" value="NZ_JAJEQM010000005.1"/>
</dbReference>
<dbReference type="Proteomes" id="UP001198242">
    <property type="component" value="Unassembled WGS sequence"/>
</dbReference>
<reference evidence="1 2" key="1">
    <citation type="submission" date="2021-10" db="EMBL/GenBank/DDBJ databases">
        <title>Anaerobic single-cell dispensing facilitates the cultivation of human gut bacteria.</title>
        <authorList>
            <person name="Afrizal A."/>
        </authorList>
    </citation>
    <scope>NUCLEOTIDE SEQUENCE [LARGE SCALE GENOMIC DNA]</scope>
    <source>
        <strain evidence="1 2">CLA-AA-H232</strain>
    </source>
</reference>
<gene>
    <name evidence="1" type="ORF">LKE05_04530</name>
</gene>
<accession>A0AAE3DXT8</accession>
<sequence>MDKLRNKLYKEMESWVSDLVTDSDLPKRELLSAYAYEYCIKDEIIDFFDGCNDEEWNDYYNDLLQKDNTLEYLYGEYMECDTAHIQDVIIDFMYFDKGYYEFVK</sequence>
<comment type="caution">
    <text evidence="1">The sequence shown here is derived from an EMBL/GenBank/DDBJ whole genome shotgun (WGS) entry which is preliminary data.</text>
</comment>
<name>A0AAE3DXT8_9FIRM</name>
<keyword evidence="2" id="KW-1185">Reference proteome</keyword>
<dbReference type="AlphaFoldDB" id="A0AAE3DXT8"/>
<dbReference type="EMBL" id="JAJEQM010000005">
    <property type="protein sequence ID" value="MCC2210059.1"/>
    <property type="molecule type" value="Genomic_DNA"/>
</dbReference>